<protein>
    <submittedName>
        <fullName evidence="1">Usp domain-containing protein</fullName>
    </submittedName>
</protein>
<dbReference type="PaxDb" id="6239-K09D9.9"/>
<dbReference type="FunCoup" id="Q9N5J1">
    <property type="interactions" value="60"/>
</dbReference>
<gene>
    <name evidence="1" type="ORF">CELE_K09D9.9</name>
    <name evidence="1 3" type="ORF">K09D9.9</name>
</gene>
<dbReference type="OrthoDB" id="5837084at2759"/>
<dbReference type="EMBL" id="BX284605">
    <property type="protein sequence ID" value="CCD61375.1"/>
    <property type="molecule type" value="Genomic_DNA"/>
</dbReference>
<dbReference type="Proteomes" id="UP000001940">
    <property type="component" value="Chromosome V"/>
</dbReference>
<dbReference type="KEGG" id="cel:CELE_K09D9.9"/>
<dbReference type="HOGENOM" id="CLU_078888_0_0_1"/>
<evidence type="ECO:0000313" key="1">
    <source>
        <dbReference type="EMBL" id="CCD61375.1"/>
    </source>
</evidence>
<dbReference type="PANTHER" id="PTHR22989:SF20">
    <property type="entry name" value="USP DOMAIN-CONTAINING PROTEIN"/>
    <property type="match status" value="1"/>
</dbReference>
<dbReference type="OMA" id="YCLDRYL"/>
<organism evidence="1 2">
    <name type="scientific">Caenorhabditis elegans</name>
    <dbReference type="NCBI Taxonomy" id="6239"/>
    <lineage>
        <taxon>Eukaryota</taxon>
        <taxon>Metazoa</taxon>
        <taxon>Ecdysozoa</taxon>
        <taxon>Nematoda</taxon>
        <taxon>Chromadorea</taxon>
        <taxon>Rhabditida</taxon>
        <taxon>Rhabditina</taxon>
        <taxon>Rhabditomorpha</taxon>
        <taxon>Rhabditoidea</taxon>
        <taxon>Rhabditidae</taxon>
        <taxon>Peloderinae</taxon>
        <taxon>Caenorhabditis</taxon>
    </lineage>
</organism>
<dbReference type="AGR" id="WB:WBGene00019567"/>
<dbReference type="CTD" id="187211"/>
<dbReference type="eggNOG" id="ENOG502TGM1">
    <property type="taxonomic scope" value="Eukaryota"/>
</dbReference>
<keyword evidence="2" id="KW-1185">Reference proteome</keyword>
<proteinExistence type="predicted"/>
<name>Q9N5J1_CAEEL</name>
<dbReference type="Bgee" id="WBGene00019567">
    <property type="expression patterns" value="Expressed in embryo"/>
</dbReference>
<accession>Q9N5J1</accession>
<dbReference type="PANTHER" id="PTHR22989">
    <property type="entry name" value="UNCHARACTERIZED DUF13 C.ELEGANS"/>
    <property type="match status" value="1"/>
</dbReference>
<reference evidence="1 2" key="1">
    <citation type="journal article" date="1998" name="Science">
        <title>Genome sequence of the nematode C. elegans: a platform for investigating biology.</title>
        <authorList>
            <consortium name="The C. elegans sequencing consortium"/>
            <person name="Sulson J.E."/>
            <person name="Waterston R."/>
        </authorList>
    </citation>
    <scope>NUCLEOTIDE SEQUENCE [LARGE SCALE GENOMIC DNA]</scope>
    <source>
        <strain evidence="1 2">Bristol N2</strain>
    </source>
</reference>
<dbReference type="InParanoid" id="Q9N5J1"/>
<dbReference type="WormBase" id="K09D9.9">
    <property type="protein sequence ID" value="CE21063"/>
    <property type="gene ID" value="WBGene00019567"/>
</dbReference>
<sequence>MYRMRFRLLIFSASVTIVFLYLISSIFSVLQNTTVYSCQIPLEGKDPMIYGYLCAVDKCVYDLFEETNKDKFETMWRKLPESLNWCSTNAQMSVIRFTLRSEMTMFKVKNMIEKSKAKFTETCTAVVVSFDGDSSLRDLDLDKILKSCTIHHLKFSSLKAEGLANSLKRISSVIDVLIVGPSKGSSHLLFQQFLGDYYDFLPPVCQVNFAHTLPRSREENGFVESMQRLRMEKKFMLMGASKDRTDMHLNLFFENMDQKYCRERYFRYLSYF</sequence>
<evidence type="ECO:0000313" key="2">
    <source>
        <dbReference type="Proteomes" id="UP000001940"/>
    </source>
</evidence>
<dbReference type="RefSeq" id="NP_504113.1">
    <property type="nucleotide sequence ID" value="NM_071712.1"/>
</dbReference>
<dbReference type="GeneID" id="187211"/>
<dbReference type="AlphaFoldDB" id="Q9N5J1"/>
<evidence type="ECO:0000313" key="3">
    <source>
        <dbReference type="WormBase" id="K09D9.9"/>
    </source>
</evidence>
<dbReference type="UCSC" id="K09D9.9">
    <property type="organism name" value="c. elegans"/>
</dbReference>